<proteinExistence type="predicted"/>
<protein>
    <submittedName>
        <fullName evidence="1">Uncharacterized protein</fullName>
    </submittedName>
</protein>
<comment type="caution">
    <text evidence="1">The sequence shown here is derived from an EMBL/GenBank/DDBJ whole genome shotgun (WGS) entry which is preliminary data.</text>
</comment>
<dbReference type="RefSeq" id="WP_130021214.1">
    <property type="nucleotide sequence ID" value="NZ_SEWF01000015.1"/>
</dbReference>
<keyword evidence="2" id="KW-1185">Reference proteome</keyword>
<reference evidence="1 2" key="1">
    <citation type="submission" date="2019-02" db="EMBL/GenBank/DDBJ databases">
        <title>Bacterial novel species Emticicia sp. 17J42-9 isolated from soil.</title>
        <authorList>
            <person name="Jung H.-Y."/>
        </authorList>
    </citation>
    <scope>NUCLEOTIDE SEQUENCE [LARGE SCALE GENOMIC DNA]</scope>
    <source>
        <strain evidence="1 2">17J42-9</strain>
    </source>
</reference>
<dbReference type="AlphaFoldDB" id="A0A4V1ZD95"/>
<accession>A0A4V1ZD95</accession>
<organism evidence="1 2">
    <name type="scientific">Emticicia agri</name>
    <dbReference type="NCBI Taxonomy" id="2492393"/>
    <lineage>
        <taxon>Bacteria</taxon>
        <taxon>Pseudomonadati</taxon>
        <taxon>Bacteroidota</taxon>
        <taxon>Cytophagia</taxon>
        <taxon>Cytophagales</taxon>
        <taxon>Leadbetterellaceae</taxon>
        <taxon>Emticicia</taxon>
    </lineage>
</organism>
<dbReference type="EMBL" id="SEWF01000015">
    <property type="protein sequence ID" value="RYU95380.1"/>
    <property type="molecule type" value="Genomic_DNA"/>
</dbReference>
<evidence type="ECO:0000313" key="2">
    <source>
        <dbReference type="Proteomes" id="UP000293162"/>
    </source>
</evidence>
<name>A0A4V1ZD95_9BACT</name>
<dbReference type="Proteomes" id="UP000293162">
    <property type="component" value="Unassembled WGS sequence"/>
</dbReference>
<gene>
    <name evidence="1" type="ORF">EWM59_11970</name>
</gene>
<evidence type="ECO:0000313" key="1">
    <source>
        <dbReference type="EMBL" id="RYU95380.1"/>
    </source>
</evidence>
<sequence length="408" mass="46846">MDEKDPKPLEEIVQPAQPTISYQSVDKLQRLLADEVFKHTKDPKKAAGRALGTLVEVITYYLLKTWGLNNQISIEQRLEEYGNTLISHNVEYSLHPIIRSYVLNFPKTEKNITANMILKTLTGESFDLTGMKKTNLSLLSNNILRNACIIAKSEDTNLLCSIESETEEFLRLHIYEQYKKPYAMLECKRVGVEEGMSKGPQTIEKAKQGAYVARVASSLQKIRNGAGDMQGIIYKSDGEFILKPFVELMEEIINSDDGDLLRQFILTVGVVSNHGNWIKRDADGDLSFSEELFQKELMVLANSYDWLLFLTDQGLSQFIDELLFKPTEEHKILRETFLSSYAEGKKKNEFTKVQMNIQADGLLLKYFRDNLQMIEGWFNVISPSTKTLTNLQRELEQLKNKNWIDIYE</sequence>
<dbReference type="OrthoDB" id="5176561at2"/>